<keyword evidence="2" id="KW-1185">Reference proteome</keyword>
<dbReference type="AlphaFoldDB" id="A0AAQ3K3S1"/>
<name>A0AAQ3K3S1_9LILI</name>
<accession>A0AAQ3K3S1</accession>
<dbReference type="Proteomes" id="UP001327560">
    <property type="component" value="Chromosome 3"/>
</dbReference>
<organism evidence="1 2">
    <name type="scientific">Canna indica</name>
    <name type="common">Indian-shot</name>
    <dbReference type="NCBI Taxonomy" id="4628"/>
    <lineage>
        <taxon>Eukaryota</taxon>
        <taxon>Viridiplantae</taxon>
        <taxon>Streptophyta</taxon>
        <taxon>Embryophyta</taxon>
        <taxon>Tracheophyta</taxon>
        <taxon>Spermatophyta</taxon>
        <taxon>Magnoliopsida</taxon>
        <taxon>Liliopsida</taxon>
        <taxon>Zingiberales</taxon>
        <taxon>Cannaceae</taxon>
        <taxon>Canna</taxon>
    </lineage>
</organism>
<reference evidence="1 2" key="1">
    <citation type="submission" date="2023-10" db="EMBL/GenBank/DDBJ databases">
        <title>Chromosome-scale genome assembly provides insights into flower coloration mechanisms of Canna indica.</title>
        <authorList>
            <person name="Li C."/>
        </authorList>
    </citation>
    <scope>NUCLEOTIDE SEQUENCE [LARGE SCALE GENOMIC DNA]</scope>
    <source>
        <tissue evidence="1">Flower</tissue>
    </source>
</reference>
<dbReference type="EMBL" id="CP136892">
    <property type="protein sequence ID" value="WOL00425.1"/>
    <property type="molecule type" value="Genomic_DNA"/>
</dbReference>
<evidence type="ECO:0000313" key="1">
    <source>
        <dbReference type="EMBL" id="WOL00425.1"/>
    </source>
</evidence>
<protein>
    <submittedName>
        <fullName evidence="1">Uncharacterized protein</fullName>
    </submittedName>
</protein>
<proteinExistence type="predicted"/>
<sequence length="92" mass="10377">MWERWSETLRNAARDHKHEHGGAEKWFAFEILPTIILEDNLFCNGLARVAAVAGRAASIVYVSFETTTSFPDEQLAEWRRGSRSADRGSSGH</sequence>
<gene>
    <name evidence="1" type="ORF">Cni_G09138</name>
</gene>
<evidence type="ECO:0000313" key="2">
    <source>
        <dbReference type="Proteomes" id="UP001327560"/>
    </source>
</evidence>